<gene>
    <name evidence="4" type="ORF">LSH36_578g01036</name>
</gene>
<feature type="domain" description="C2H2-type" evidence="3">
    <location>
        <begin position="74"/>
        <end position="102"/>
    </location>
</feature>
<feature type="compositionally biased region" description="Polar residues" evidence="2">
    <location>
        <begin position="36"/>
        <end position="45"/>
    </location>
</feature>
<feature type="domain" description="C2H2-type" evidence="3">
    <location>
        <begin position="102"/>
        <end position="130"/>
    </location>
</feature>
<dbReference type="InterPro" id="IPR013087">
    <property type="entry name" value="Znf_C2H2_type"/>
</dbReference>
<sequence length="137" mass="15502">MDTAHTICPADILGNGIMVPPLATSTSKSSRIKSSPQAEETTTYHGVQRQDINETLSQQYRDLLEAAAIQGDGYPCAECDQVLKTRAIWMEHMKGVHMNRKYACQYCGETFKWRSSRKRHVLMSHRNEKDLDLSIAT</sequence>
<evidence type="ECO:0000313" key="4">
    <source>
        <dbReference type="EMBL" id="KAK2146934.1"/>
    </source>
</evidence>
<dbReference type="Proteomes" id="UP001208570">
    <property type="component" value="Unassembled WGS sequence"/>
</dbReference>
<organism evidence="4 5">
    <name type="scientific">Paralvinella palmiformis</name>
    <dbReference type="NCBI Taxonomy" id="53620"/>
    <lineage>
        <taxon>Eukaryota</taxon>
        <taxon>Metazoa</taxon>
        <taxon>Spiralia</taxon>
        <taxon>Lophotrochozoa</taxon>
        <taxon>Annelida</taxon>
        <taxon>Polychaeta</taxon>
        <taxon>Sedentaria</taxon>
        <taxon>Canalipalpata</taxon>
        <taxon>Terebellida</taxon>
        <taxon>Terebelliformia</taxon>
        <taxon>Alvinellidae</taxon>
        <taxon>Paralvinella</taxon>
    </lineage>
</organism>
<dbReference type="PROSITE" id="PS50157">
    <property type="entry name" value="ZINC_FINGER_C2H2_2"/>
    <property type="match status" value="2"/>
</dbReference>
<protein>
    <recommendedName>
        <fullName evidence="3">C2H2-type domain-containing protein</fullName>
    </recommendedName>
</protein>
<proteinExistence type="predicted"/>
<dbReference type="InterPro" id="IPR036236">
    <property type="entry name" value="Znf_C2H2_sf"/>
</dbReference>
<dbReference type="Gene3D" id="3.30.160.60">
    <property type="entry name" value="Classic Zinc Finger"/>
    <property type="match status" value="1"/>
</dbReference>
<keyword evidence="1" id="KW-0863">Zinc-finger</keyword>
<evidence type="ECO:0000259" key="3">
    <source>
        <dbReference type="PROSITE" id="PS50157"/>
    </source>
</evidence>
<reference evidence="4" key="1">
    <citation type="journal article" date="2023" name="Mol. Biol. Evol.">
        <title>Third-Generation Sequencing Reveals the Adaptive Role of the Epigenome in Three Deep-Sea Polychaetes.</title>
        <authorList>
            <person name="Perez M."/>
            <person name="Aroh O."/>
            <person name="Sun Y."/>
            <person name="Lan Y."/>
            <person name="Juniper S.K."/>
            <person name="Young C.R."/>
            <person name="Angers B."/>
            <person name="Qian P.Y."/>
        </authorList>
    </citation>
    <scope>NUCLEOTIDE SEQUENCE</scope>
    <source>
        <strain evidence="4">P08H-3</strain>
    </source>
</reference>
<keyword evidence="1" id="KW-0862">Zinc</keyword>
<dbReference type="EMBL" id="JAODUP010000578">
    <property type="protein sequence ID" value="KAK2146934.1"/>
    <property type="molecule type" value="Genomic_DNA"/>
</dbReference>
<dbReference type="SMART" id="SM00355">
    <property type="entry name" value="ZnF_C2H2"/>
    <property type="match status" value="2"/>
</dbReference>
<dbReference type="GO" id="GO:0008270">
    <property type="term" value="F:zinc ion binding"/>
    <property type="evidence" value="ECO:0007669"/>
    <property type="project" value="UniProtKB-KW"/>
</dbReference>
<feature type="region of interest" description="Disordered" evidence="2">
    <location>
        <begin position="24"/>
        <end position="45"/>
    </location>
</feature>
<keyword evidence="1" id="KW-0479">Metal-binding</keyword>
<keyword evidence="5" id="KW-1185">Reference proteome</keyword>
<evidence type="ECO:0000256" key="1">
    <source>
        <dbReference type="PROSITE-ProRule" id="PRU00042"/>
    </source>
</evidence>
<evidence type="ECO:0000313" key="5">
    <source>
        <dbReference type="Proteomes" id="UP001208570"/>
    </source>
</evidence>
<dbReference type="AlphaFoldDB" id="A0AAD9MXT8"/>
<name>A0AAD9MXT8_9ANNE</name>
<evidence type="ECO:0000256" key="2">
    <source>
        <dbReference type="SAM" id="MobiDB-lite"/>
    </source>
</evidence>
<accession>A0AAD9MXT8</accession>
<feature type="compositionally biased region" description="Low complexity" evidence="2">
    <location>
        <begin position="24"/>
        <end position="35"/>
    </location>
</feature>
<dbReference type="SUPFAM" id="SSF57667">
    <property type="entry name" value="beta-beta-alpha zinc fingers"/>
    <property type="match status" value="1"/>
</dbReference>
<dbReference type="PROSITE" id="PS00028">
    <property type="entry name" value="ZINC_FINGER_C2H2_1"/>
    <property type="match status" value="2"/>
</dbReference>
<comment type="caution">
    <text evidence="4">The sequence shown here is derived from an EMBL/GenBank/DDBJ whole genome shotgun (WGS) entry which is preliminary data.</text>
</comment>